<dbReference type="Proteomes" id="UP000242561">
    <property type="component" value="Chromosome"/>
</dbReference>
<evidence type="ECO:0000313" key="1">
    <source>
        <dbReference type="EMBL" id="APG63244.1"/>
    </source>
</evidence>
<dbReference type="Pfam" id="PF23148">
    <property type="entry name" value="Gp77"/>
    <property type="match status" value="1"/>
</dbReference>
<organism evidence="1 2">
    <name type="scientific">Sphingorhabdus lutea</name>
    <dbReference type="NCBI Taxonomy" id="1913578"/>
    <lineage>
        <taxon>Bacteria</taxon>
        <taxon>Pseudomonadati</taxon>
        <taxon>Pseudomonadota</taxon>
        <taxon>Alphaproteobacteria</taxon>
        <taxon>Sphingomonadales</taxon>
        <taxon>Sphingomonadaceae</taxon>
        <taxon>Sphingorhabdus</taxon>
    </lineage>
</organism>
<name>A0A1L3JDN3_9SPHN</name>
<dbReference type="RefSeq" id="WP_072559896.1">
    <property type="nucleotide sequence ID" value="NZ_CP018154.1"/>
</dbReference>
<dbReference type="STRING" id="1913578.LPB140_11110"/>
<accession>A0A1L3JDN3</accession>
<gene>
    <name evidence="1" type="ORF">LPB140_11110</name>
</gene>
<dbReference type="KEGG" id="sphl:LPB140_11110"/>
<protein>
    <submittedName>
        <fullName evidence="1">Uncharacterized protein</fullName>
    </submittedName>
</protein>
<dbReference type="EMBL" id="CP018154">
    <property type="protein sequence ID" value="APG63244.1"/>
    <property type="molecule type" value="Genomic_DNA"/>
</dbReference>
<proteinExistence type="predicted"/>
<reference evidence="1 2" key="1">
    <citation type="submission" date="2016-11" db="EMBL/GenBank/DDBJ databases">
        <title>Sphingorhabdus sp. LPB0140, isolated from marine environment.</title>
        <authorList>
            <person name="Kim E."/>
            <person name="Yi H."/>
        </authorList>
    </citation>
    <scope>NUCLEOTIDE SEQUENCE [LARGE SCALE GENOMIC DNA]</scope>
    <source>
        <strain evidence="1 2">LPB0140</strain>
    </source>
</reference>
<evidence type="ECO:0000313" key="2">
    <source>
        <dbReference type="Proteomes" id="UP000242561"/>
    </source>
</evidence>
<keyword evidence="2" id="KW-1185">Reference proteome</keyword>
<dbReference type="OrthoDB" id="7450424at2"/>
<dbReference type="InterPro" id="IPR056928">
    <property type="entry name" value="Gp77-like"/>
</dbReference>
<dbReference type="AlphaFoldDB" id="A0A1L3JDN3"/>
<sequence length="93" mass="10405">MTLLLKDPQSRVDYRFDWHAQYAANELIEQSSWTIIPVHENGVAIVGDGHDGTHSFVSIEGGKIGATYSLSNKIIFTNGTWDERSISVRVENL</sequence>